<protein>
    <submittedName>
        <fullName evidence="1">Galactokinase</fullName>
        <ecNumber evidence="1">2.7.1.6</ecNumber>
    </submittedName>
</protein>
<keyword evidence="1" id="KW-0808">Transferase</keyword>
<keyword evidence="2" id="KW-1185">Reference proteome</keyword>
<reference evidence="1" key="1">
    <citation type="submission" date="2022-07" db="EMBL/GenBank/DDBJ databases">
        <title>Phylogenomic reconstructions and comparative analyses of Kickxellomycotina fungi.</title>
        <authorList>
            <person name="Reynolds N.K."/>
            <person name="Stajich J.E."/>
            <person name="Barry K."/>
            <person name="Grigoriev I.V."/>
            <person name="Crous P."/>
            <person name="Smith M.E."/>
        </authorList>
    </citation>
    <scope>NUCLEOTIDE SEQUENCE</scope>
    <source>
        <strain evidence="1">BCRC 34780</strain>
    </source>
</reference>
<comment type="caution">
    <text evidence="1">The sequence shown here is derived from an EMBL/GenBank/DDBJ whole genome shotgun (WGS) entry which is preliminary data.</text>
</comment>
<evidence type="ECO:0000313" key="2">
    <source>
        <dbReference type="Proteomes" id="UP001140087"/>
    </source>
</evidence>
<dbReference type="EMBL" id="JANBUN010000428">
    <property type="protein sequence ID" value="KAJ2803843.1"/>
    <property type="molecule type" value="Genomic_DNA"/>
</dbReference>
<proteinExistence type="predicted"/>
<name>A0ACC1L9P9_9FUNG</name>
<dbReference type="Proteomes" id="UP001140087">
    <property type="component" value="Unassembled WGS sequence"/>
</dbReference>
<dbReference type="EC" id="2.7.1.6" evidence="1"/>
<accession>A0ACC1L9P9</accession>
<organism evidence="1 2">
    <name type="scientific">Coemansia helicoidea</name>
    <dbReference type="NCBI Taxonomy" id="1286919"/>
    <lineage>
        <taxon>Eukaryota</taxon>
        <taxon>Fungi</taxon>
        <taxon>Fungi incertae sedis</taxon>
        <taxon>Zoopagomycota</taxon>
        <taxon>Kickxellomycotina</taxon>
        <taxon>Kickxellomycetes</taxon>
        <taxon>Kickxellales</taxon>
        <taxon>Kickxellaceae</taxon>
        <taxon>Coemansia</taxon>
    </lineage>
</organism>
<gene>
    <name evidence="1" type="primary">GAL1_1</name>
    <name evidence="1" type="ORF">H4R21_001872</name>
</gene>
<sequence>MAEVPSYDALSDIYSSGLLKHAARFQALIEEFIATYGARPDFIVRAPGRVNIIGEHIDYCGLPVFPMAIAPDTLVAVRANGTDRLRLANVDGAKYPARELCCPRDVFAIDSTVHEWSNYFLCGYRGLLEHAGRNSGEGLDVLVDGMVPAGGGLSSSAALVCATLLAVQRANGVELSQTELATVAAAAERYVGVNSGGMDQTASIMGRTGSALFIEFHPALVATPVALPKTDTPFVFIVANTLVVADKHVTAPVCYNLRVVETRVGALLLARHLGIADRPACRDVDPLTFKIVMDEYFAAQGDDGSAAGEVQTWIRRLEAMLGAVQLAFGAHPCGYTREEMAAALDTTPAALSARVHEGQFPARAERFKLLQRAQHAFSEALRVVRFRQICEDGGGSSSSSSLAALGKLMDESQASCRDVFECSCAELDELCALARRAGSLGSRLTGAGWGGCSVHLIPQDKVAGFIAAIKEGFYSVYFPELAGSKLDEAIFVTAPGTGAAFYTFSEW</sequence>
<evidence type="ECO:0000313" key="1">
    <source>
        <dbReference type="EMBL" id="KAJ2803843.1"/>
    </source>
</evidence>